<dbReference type="EMBL" id="CP029553">
    <property type="protein sequence ID" value="AWN45200.1"/>
    <property type="molecule type" value="Genomic_DNA"/>
</dbReference>
<sequence length="233" mass="25419">MSLLGRAAVAMWWSIEPEMRAEFGDWHSHEHFPERLSIPGFLRGSRWASTLEDGGFFVLYELEAYETLTSQGYLDRLNAPTPWSTTMMPHHLGMVRSQCRVEASFGGGVALSLATVRLSPGDGDRSALRDRIVGRLANLASEPGLTGAHLLVTDTPRARAPTREQEIRGGDRTADWVVLVSGYDPARVQACVTQHVSASTLHGLNEDRPVIVGHHRLSFCMTAVDVGASSAAV</sequence>
<accession>A0A2U8WIH4</accession>
<dbReference type="OrthoDB" id="3034735at2"/>
<organism evidence="1 2">
    <name type="scientific">Methylobacterium terrae</name>
    <dbReference type="NCBI Taxonomy" id="2202827"/>
    <lineage>
        <taxon>Bacteria</taxon>
        <taxon>Pseudomonadati</taxon>
        <taxon>Pseudomonadota</taxon>
        <taxon>Alphaproteobacteria</taxon>
        <taxon>Hyphomicrobiales</taxon>
        <taxon>Methylobacteriaceae</taxon>
        <taxon>Methylobacterium</taxon>
    </lineage>
</organism>
<reference evidence="1 2" key="1">
    <citation type="submission" date="2018-05" db="EMBL/GenBank/DDBJ databases">
        <title>Complete Genome Sequence of Methylobacterium sp. 17Sr1-28.</title>
        <authorList>
            <person name="Srinivasan S."/>
        </authorList>
    </citation>
    <scope>NUCLEOTIDE SEQUENCE [LARGE SCALE GENOMIC DNA]</scope>
    <source>
        <strain evidence="1 2">17Sr1-28</strain>
    </source>
</reference>
<evidence type="ECO:0000313" key="2">
    <source>
        <dbReference type="Proteomes" id="UP000245444"/>
    </source>
</evidence>
<evidence type="ECO:0008006" key="3">
    <source>
        <dbReference type="Google" id="ProtNLM"/>
    </source>
</evidence>
<proteinExistence type="predicted"/>
<dbReference type="KEGG" id="mtea:DK419_01690"/>
<name>A0A2U8WIH4_9HYPH</name>
<protein>
    <recommendedName>
        <fullName evidence="3">NIPSNAP domain-containing protein</fullName>
    </recommendedName>
</protein>
<dbReference type="RefSeq" id="WP_109957569.1">
    <property type="nucleotide sequence ID" value="NZ_CP029553.1"/>
</dbReference>
<evidence type="ECO:0000313" key="1">
    <source>
        <dbReference type="EMBL" id="AWN45200.1"/>
    </source>
</evidence>
<dbReference type="Proteomes" id="UP000245444">
    <property type="component" value="Chromosome"/>
</dbReference>
<gene>
    <name evidence="1" type="ORF">DK419_01690</name>
</gene>
<keyword evidence="2" id="KW-1185">Reference proteome</keyword>
<dbReference type="AlphaFoldDB" id="A0A2U8WIH4"/>